<evidence type="ECO:0000313" key="2">
    <source>
        <dbReference type="EMBL" id="KAK7334794.1"/>
    </source>
</evidence>
<name>A0AAN9LIF6_PHACN</name>
<dbReference type="EMBL" id="JAYMYR010000010">
    <property type="protein sequence ID" value="KAK7334794.1"/>
    <property type="molecule type" value="Genomic_DNA"/>
</dbReference>
<dbReference type="Proteomes" id="UP001374584">
    <property type="component" value="Unassembled WGS sequence"/>
</dbReference>
<feature type="compositionally biased region" description="Basic and acidic residues" evidence="1">
    <location>
        <begin position="25"/>
        <end position="40"/>
    </location>
</feature>
<evidence type="ECO:0000313" key="3">
    <source>
        <dbReference type="Proteomes" id="UP001374584"/>
    </source>
</evidence>
<reference evidence="2 3" key="1">
    <citation type="submission" date="2024-01" db="EMBL/GenBank/DDBJ databases">
        <title>The genomes of 5 underutilized Papilionoideae crops provide insights into root nodulation and disease resistanc.</title>
        <authorList>
            <person name="Jiang F."/>
        </authorList>
    </citation>
    <scope>NUCLEOTIDE SEQUENCE [LARGE SCALE GENOMIC DNA]</scope>
    <source>
        <strain evidence="2">JINMINGXINNONG_FW02</strain>
        <tissue evidence="2">Leaves</tissue>
    </source>
</reference>
<protein>
    <submittedName>
        <fullName evidence="2">Uncharacterized protein</fullName>
    </submittedName>
</protein>
<dbReference type="PANTHER" id="PTHR37748:SF1">
    <property type="entry name" value="PROTEIN, PUTATIVE-RELATED"/>
    <property type="match status" value="1"/>
</dbReference>
<organism evidence="2 3">
    <name type="scientific">Phaseolus coccineus</name>
    <name type="common">Scarlet runner bean</name>
    <name type="synonym">Phaseolus multiflorus</name>
    <dbReference type="NCBI Taxonomy" id="3886"/>
    <lineage>
        <taxon>Eukaryota</taxon>
        <taxon>Viridiplantae</taxon>
        <taxon>Streptophyta</taxon>
        <taxon>Embryophyta</taxon>
        <taxon>Tracheophyta</taxon>
        <taxon>Spermatophyta</taxon>
        <taxon>Magnoliopsida</taxon>
        <taxon>eudicotyledons</taxon>
        <taxon>Gunneridae</taxon>
        <taxon>Pentapetalae</taxon>
        <taxon>rosids</taxon>
        <taxon>fabids</taxon>
        <taxon>Fabales</taxon>
        <taxon>Fabaceae</taxon>
        <taxon>Papilionoideae</taxon>
        <taxon>50 kb inversion clade</taxon>
        <taxon>NPAAA clade</taxon>
        <taxon>indigoferoid/millettioid clade</taxon>
        <taxon>Phaseoleae</taxon>
        <taxon>Phaseolus</taxon>
    </lineage>
</organism>
<dbReference type="AlphaFoldDB" id="A0AAN9LIF6"/>
<comment type="caution">
    <text evidence="2">The sequence shown here is derived from an EMBL/GenBank/DDBJ whole genome shotgun (WGS) entry which is preliminary data.</text>
</comment>
<keyword evidence="3" id="KW-1185">Reference proteome</keyword>
<dbReference type="PANTHER" id="PTHR37748">
    <property type="entry name" value="PROTEIN, PUTATIVE-RELATED"/>
    <property type="match status" value="1"/>
</dbReference>
<proteinExistence type="predicted"/>
<feature type="compositionally biased region" description="Low complexity" evidence="1">
    <location>
        <begin position="1"/>
        <end position="21"/>
    </location>
</feature>
<feature type="region of interest" description="Disordered" evidence="1">
    <location>
        <begin position="99"/>
        <end position="120"/>
    </location>
</feature>
<gene>
    <name evidence="2" type="ORF">VNO80_26559</name>
</gene>
<sequence length="137" mass="14811">MSFFSSFFNSFVPSSSSSSSSMRVSDVEAGRESKAPSSEKQKKKSKSKGAPIVMTYFPMNSSLSRFSATSISNSSYTKMPLLSSFFSCFIPSSSGQVFDYGEGSSPSSSDKPKTKPKSKGAPLVVSYFPVNHYPSRL</sequence>
<evidence type="ECO:0000256" key="1">
    <source>
        <dbReference type="SAM" id="MobiDB-lite"/>
    </source>
</evidence>
<feature type="region of interest" description="Disordered" evidence="1">
    <location>
        <begin position="1"/>
        <end position="49"/>
    </location>
</feature>
<accession>A0AAN9LIF6</accession>